<keyword evidence="2" id="KW-0521">NADP</keyword>
<evidence type="ECO:0000313" key="4">
    <source>
        <dbReference type="EMBL" id="CDU21997.1"/>
    </source>
</evidence>
<evidence type="ECO:0008006" key="5">
    <source>
        <dbReference type="Google" id="ProtNLM"/>
    </source>
</evidence>
<dbReference type="PRINTS" id="PR00081">
    <property type="entry name" value="GDHRDH"/>
</dbReference>
<evidence type="ECO:0000256" key="3">
    <source>
        <dbReference type="ARBA" id="ARBA00023002"/>
    </source>
</evidence>
<dbReference type="InterPro" id="IPR051122">
    <property type="entry name" value="SDR_DHRS6-like"/>
</dbReference>
<dbReference type="EMBL" id="LK056654">
    <property type="protein sequence ID" value="CDU21997.1"/>
    <property type="molecule type" value="Genomic_DNA"/>
</dbReference>
<sequence length="266" mass="27821">MATSKTALALRGSKVVIIGGSSGIGFAAASALIEEGASVIIGSSSAERVASAVKRLSDPSAQYNADPSRVSGYPVNLKGPEAEASLRDFFSKIGAFDHLLYTAGDSLAAKPFHEFAYDDIVSAGSVRLFSVILAVKVATSPGHLKDGGSIVLTTGSVAEKPLKNWSVVAGFASALYGLTRNLALDLSDRKIRVNAVSPGPVETELWDNFPEDHRKAFLASVEAKLLTGRVGQPEDVANAYVYLLKNRNVTAQVIASDGGNAVADRE</sequence>
<dbReference type="InterPro" id="IPR002347">
    <property type="entry name" value="SDR_fam"/>
</dbReference>
<evidence type="ECO:0000256" key="2">
    <source>
        <dbReference type="ARBA" id="ARBA00022857"/>
    </source>
</evidence>
<protein>
    <recommendedName>
        <fullName evidence="5">Enoyl-[acyl-carrier-protein] reductase 1</fullName>
    </recommendedName>
</protein>
<reference evidence="4" key="1">
    <citation type="submission" date="2014-06" db="EMBL/GenBank/DDBJ databases">
        <authorList>
            <person name="Ju J."/>
            <person name="Zhang J."/>
        </authorList>
    </citation>
    <scope>NUCLEOTIDE SEQUENCE</scope>
    <source>
        <strain evidence="4">SscI8</strain>
    </source>
</reference>
<organism evidence="4">
    <name type="scientific">Sporisorium scitamineum</name>
    <dbReference type="NCBI Taxonomy" id="49012"/>
    <lineage>
        <taxon>Eukaryota</taxon>
        <taxon>Fungi</taxon>
        <taxon>Dikarya</taxon>
        <taxon>Basidiomycota</taxon>
        <taxon>Ustilaginomycotina</taxon>
        <taxon>Ustilaginomycetes</taxon>
        <taxon>Ustilaginales</taxon>
        <taxon>Ustilaginaceae</taxon>
        <taxon>Sporisorium</taxon>
    </lineage>
</organism>
<dbReference type="InterPro" id="IPR036291">
    <property type="entry name" value="NAD(P)-bd_dom_sf"/>
</dbReference>
<comment type="similarity">
    <text evidence="1">Belongs to the short-chain dehydrogenases/reductases (SDR) family.</text>
</comment>
<dbReference type="SUPFAM" id="SSF51735">
    <property type="entry name" value="NAD(P)-binding Rossmann-fold domains"/>
    <property type="match status" value="1"/>
</dbReference>
<dbReference type="AlphaFoldDB" id="A0A127Z8R1"/>
<gene>
    <name evidence="4" type="ORF">SPSC_00627</name>
</gene>
<dbReference type="GO" id="GO:0016491">
    <property type="term" value="F:oxidoreductase activity"/>
    <property type="evidence" value="ECO:0007669"/>
    <property type="project" value="UniProtKB-KW"/>
</dbReference>
<evidence type="ECO:0000256" key="1">
    <source>
        <dbReference type="ARBA" id="ARBA00006484"/>
    </source>
</evidence>
<name>A0A127Z8R1_9BASI</name>
<dbReference type="OrthoDB" id="294295at2759"/>
<proteinExistence type="inferred from homology"/>
<dbReference type="Gene3D" id="3.40.50.720">
    <property type="entry name" value="NAD(P)-binding Rossmann-like Domain"/>
    <property type="match status" value="1"/>
</dbReference>
<dbReference type="PANTHER" id="PTHR43477:SF1">
    <property type="entry name" value="DIHYDROANTICAPSIN 7-DEHYDROGENASE"/>
    <property type="match status" value="1"/>
</dbReference>
<keyword evidence="3" id="KW-0560">Oxidoreductase</keyword>
<dbReference type="PANTHER" id="PTHR43477">
    <property type="entry name" value="DIHYDROANTICAPSIN 7-DEHYDROGENASE"/>
    <property type="match status" value="1"/>
</dbReference>
<dbReference type="Pfam" id="PF23441">
    <property type="entry name" value="SDR"/>
    <property type="match status" value="1"/>
</dbReference>
<dbReference type="InterPro" id="IPR057571">
    <property type="entry name" value="SDR_PhqE-like"/>
</dbReference>
<accession>A0A127Z8R1</accession>